<dbReference type="PANTHER" id="PTHR45955">
    <property type="entry name" value="PHOSPHOACETYLGLUCOSAMINE MUTASE"/>
    <property type="match status" value="1"/>
</dbReference>
<dbReference type="EMBL" id="JAAAJB010000207">
    <property type="protein sequence ID" value="KAG0261727.1"/>
    <property type="molecule type" value="Genomic_DNA"/>
</dbReference>
<dbReference type="OrthoDB" id="1928at2759"/>
<feature type="binding site" evidence="17">
    <location>
        <position position="283"/>
    </location>
    <ligand>
        <name>Mg(2+)</name>
        <dbReference type="ChEBI" id="CHEBI:18420"/>
    </ligand>
</feature>
<feature type="active site" description="Phosphoserine intermediate" evidence="15">
    <location>
        <position position="67"/>
    </location>
</feature>
<comment type="cofactor">
    <cofactor evidence="14 17">
        <name>Mg(2+)</name>
        <dbReference type="ChEBI" id="CHEBI:18420"/>
    </cofactor>
    <text evidence="14 17">Binds 1 Mg(2+) ion per subunit.</text>
</comment>
<reference evidence="22" key="1">
    <citation type="journal article" date="2020" name="Fungal Divers.">
        <title>Resolving the Mortierellaceae phylogeny through synthesis of multi-gene phylogenetics and phylogenomics.</title>
        <authorList>
            <person name="Vandepol N."/>
            <person name="Liber J."/>
            <person name="Desiro A."/>
            <person name="Na H."/>
            <person name="Kennedy M."/>
            <person name="Barry K."/>
            <person name="Grigoriev I.V."/>
            <person name="Miller A.N."/>
            <person name="O'Donnell K."/>
            <person name="Stajich J.E."/>
            <person name="Bonito G."/>
        </authorList>
    </citation>
    <scope>NUCLEOTIDE SEQUENCE</scope>
    <source>
        <strain evidence="22">BC1065</strain>
    </source>
</reference>
<evidence type="ECO:0000256" key="12">
    <source>
        <dbReference type="ARBA" id="ARBA00032065"/>
    </source>
</evidence>
<dbReference type="FunFam" id="3.40.120.10:FF:000023">
    <property type="entry name" value="Phosphoacetylglucosamine mutase"/>
    <property type="match status" value="1"/>
</dbReference>
<keyword evidence="5" id="KW-0597">Phosphoprotein</keyword>
<dbReference type="FunFam" id="3.40.120.10:FF:000013">
    <property type="entry name" value="Phosphoacetylglucosamine mutase"/>
    <property type="match status" value="1"/>
</dbReference>
<evidence type="ECO:0000256" key="8">
    <source>
        <dbReference type="ARBA" id="ARBA00023235"/>
    </source>
</evidence>
<dbReference type="AlphaFoldDB" id="A0A9P6U6W6"/>
<dbReference type="CDD" id="cd03086">
    <property type="entry name" value="PGM3"/>
    <property type="match status" value="1"/>
</dbReference>
<dbReference type="InterPro" id="IPR016055">
    <property type="entry name" value="A-D-PHexomutase_a/b/a-I/II/III"/>
</dbReference>
<comment type="caution">
    <text evidence="22">The sequence shown here is derived from an EMBL/GenBank/DDBJ whole genome shotgun (WGS) entry which is preliminary data.</text>
</comment>
<gene>
    <name evidence="22" type="primary">PCM1</name>
    <name evidence="22" type="ORF">DFQ27_002782</name>
</gene>
<evidence type="ECO:0000256" key="4">
    <source>
        <dbReference type="ARBA" id="ARBA00012731"/>
    </source>
</evidence>
<evidence type="ECO:0000259" key="18">
    <source>
        <dbReference type="Pfam" id="PF00408"/>
    </source>
</evidence>
<dbReference type="Pfam" id="PF21405">
    <property type="entry name" value="AMG1_II"/>
    <property type="match status" value="1"/>
</dbReference>
<evidence type="ECO:0000313" key="23">
    <source>
        <dbReference type="Proteomes" id="UP000807716"/>
    </source>
</evidence>
<evidence type="ECO:0000256" key="5">
    <source>
        <dbReference type="ARBA" id="ARBA00022553"/>
    </source>
</evidence>
<proteinExistence type="inferred from homology"/>
<comment type="similarity">
    <text evidence="3 14">Belongs to the phosphohexose mutase family.</text>
</comment>
<dbReference type="SUPFAM" id="SSF55957">
    <property type="entry name" value="Phosphoglucomutase, C-terminal domain"/>
    <property type="match status" value="1"/>
</dbReference>
<keyword evidence="10" id="KW-0961">Cell wall biogenesis/degradation</keyword>
<dbReference type="InterPro" id="IPR005844">
    <property type="entry name" value="A-D-PHexomutase_a/b/a-I"/>
</dbReference>
<dbReference type="InterPro" id="IPR005843">
    <property type="entry name" value="A-D-PHexomutase_C"/>
</dbReference>
<keyword evidence="23" id="KW-1185">Reference proteome</keyword>
<dbReference type="InterPro" id="IPR049023">
    <property type="entry name" value="AMG1_II"/>
</dbReference>
<comment type="pathway">
    <text evidence="2 14">Nucleotide-sugar biosynthesis; UDP-N-acetyl-alpha-D-glucosamine biosynthesis; N-acetyl-alpha-D-glucosamine 1-phosphate from alpha-D-glucosamine 6-phosphate (route I): step 2/2.</text>
</comment>
<dbReference type="GO" id="GO:0005975">
    <property type="term" value="P:carbohydrate metabolic process"/>
    <property type="evidence" value="ECO:0007669"/>
    <property type="project" value="InterPro"/>
</dbReference>
<feature type="domain" description="Phosphoacetylglucosamine mutase AMG1" evidence="20">
    <location>
        <begin position="302"/>
        <end position="440"/>
    </location>
</feature>
<dbReference type="GO" id="GO:0004610">
    <property type="term" value="F:phosphoacetylglucosamine mutase activity"/>
    <property type="evidence" value="ECO:0007669"/>
    <property type="project" value="UniProtKB-UniRule"/>
</dbReference>
<dbReference type="InterPro" id="IPR016657">
    <property type="entry name" value="PAGM"/>
</dbReference>
<dbReference type="GO" id="GO:0071555">
    <property type="term" value="P:cell wall organization"/>
    <property type="evidence" value="ECO:0007669"/>
    <property type="project" value="UniProtKB-KW"/>
</dbReference>
<dbReference type="Pfam" id="PF02878">
    <property type="entry name" value="PGM_PMM_I"/>
    <property type="match status" value="2"/>
</dbReference>
<evidence type="ECO:0000256" key="7">
    <source>
        <dbReference type="ARBA" id="ARBA00022842"/>
    </source>
</evidence>
<comment type="function">
    <text evidence="13 14">Catalyzes the conversion of GlcNAc-6-P into GlcNAc-1-P during the synthesis of uridine diphosphate/UDP-GlcNAc, which is a biosynthetic precursor of chitin and also supplies the amino sugars for N-linked oligosaccharides of glycoproteins.</text>
</comment>
<evidence type="ECO:0000256" key="10">
    <source>
        <dbReference type="ARBA" id="ARBA00023316"/>
    </source>
</evidence>
<feature type="binding site" evidence="16">
    <location>
        <position position="510"/>
    </location>
    <ligand>
        <name>substrate</name>
    </ligand>
</feature>
<keyword evidence="6 14" id="KW-0479">Metal-binding</keyword>
<dbReference type="InterPro" id="IPR049022">
    <property type="entry name" value="AMG1_III"/>
</dbReference>
<evidence type="ECO:0000256" key="2">
    <source>
        <dbReference type="ARBA" id="ARBA00004865"/>
    </source>
</evidence>
<dbReference type="FunFam" id="3.30.310.50:FF:000003">
    <property type="entry name" value="Phosphoacetylglucosamine mutase"/>
    <property type="match status" value="1"/>
</dbReference>
<dbReference type="PANTHER" id="PTHR45955:SF1">
    <property type="entry name" value="PHOSPHOACETYLGLUCOSAMINE MUTASE"/>
    <property type="match status" value="1"/>
</dbReference>
<dbReference type="Pfam" id="PF21404">
    <property type="entry name" value="AMG1_III"/>
    <property type="match status" value="1"/>
</dbReference>
<evidence type="ECO:0000259" key="19">
    <source>
        <dbReference type="Pfam" id="PF02878"/>
    </source>
</evidence>
<dbReference type="SUPFAM" id="SSF53738">
    <property type="entry name" value="Phosphoglucomutase, first 3 domains"/>
    <property type="match status" value="3"/>
</dbReference>
<dbReference type="Pfam" id="PF00408">
    <property type="entry name" value="PGM_PMM_IV"/>
    <property type="match status" value="1"/>
</dbReference>
<feature type="binding site" evidence="17">
    <location>
        <position position="281"/>
    </location>
    <ligand>
        <name>Mg(2+)</name>
        <dbReference type="ChEBI" id="CHEBI:18420"/>
    </ligand>
</feature>
<evidence type="ECO:0000256" key="16">
    <source>
        <dbReference type="PIRSR" id="PIRSR016408-2"/>
    </source>
</evidence>
<dbReference type="GO" id="GO:0046872">
    <property type="term" value="F:metal ion binding"/>
    <property type="evidence" value="ECO:0007669"/>
    <property type="project" value="UniProtKB-KW"/>
</dbReference>
<feature type="binding site" evidence="17">
    <location>
        <position position="285"/>
    </location>
    <ligand>
        <name>Mg(2+)</name>
        <dbReference type="ChEBI" id="CHEBI:18420"/>
    </ligand>
</feature>
<protein>
    <recommendedName>
        <fullName evidence="4 14">Phosphoacetylglucosamine mutase</fullName>
        <shortName evidence="14">PAGM</shortName>
        <ecNumber evidence="4 14">5.4.2.3</ecNumber>
    </recommendedName>
    <alternativeName>
        <fullName evidence="12 14">Acetylglucosamine phosphomutase</fullName>
    </alternativeName>
    <alternativeName>
        <fullName evidence="11 14">N-acetylglucosamine-phosphate mutase</fullName>
    </alternativeName>
</protein>
<evidence type="ECO:0000256" key="1">
    <source>
        <dbReference type="ARBA" id="ARBA00000558"/>
    </source>
</evidence>
<feature type="domain" description="Alpha-D-phosphohexomutase C-terminal" evidence="18">
    <location>
        <begin position="476"/>
        <end position="528"/>
    </location>
</feature>
<dbReference type="PIRSF" id="PIRSF016408">
    <property type="entry name" value="PAGM"/>
    <property type="match status" value="1"/>
</dbReference>
<feature type="binding site" evidence="16">
    <location>
        <begin position="376"/>
        <end position="378"/>
    </location>
    <ligand>
        <name>substrate</name>
    </ligand>
</feature>
<dbReference type="Gene3D" id="3.40.120.10">
    <property type="entry name" value="Alpha-D-Glucose-1,6-Bisphosphate, subunit A, domain 3"/>
    <property type="match status" value="2"/>
</dbReference>
<name>A0A9P6U6W6_9FUNG</name>
<evidence type="ECO:0000259" key="20">
    <source>
        <dbReference type="Pfam" id="PF21404"/>
    </source>
</evidence>
<organism evidence="22 23">
    <name type="scientific">Actinomortierella ambigua</name>
    <dbReference type="NCBI Taxonomy" id="1343610"/>
    <lineage>
        <taxon>Eukaryota</taxon>
        <taxon>Fungi</taxon>
        <taxon>Fungi incertae sedis</taxon>
        <taxon>Mucoromycota</taxon>
        <taxon>Mortierellomycotina</taxon>
        <taxon>Mortierellomycetes</taxon>
        <taxon>Mortierellales</taxon>
        <taxon>Mortierellaceae</taxon>
        <taxon>Actinomortierella</taxon>
    </lineage>
</organism>
<dbReference type="Proteomes" id="UP000807716">
    <property type="component" value="Unassembled WGS sequence"/>
</dbReference>
<evidence type="ECO:0000256" key="13">
    <source>
        <dbReference type="ARBA" id="ARBA00059527"/>
    </source>
</evidence>
<evidence type="ECO:0000256" key="11">
    <source>
        <dbReference type="ARBA" id="ARBA00031926"/>
    </source>
</evidence>
<dbReference type="Gene3D" id="3.30.310.50">
    <property type="entry name" value="Alpha-D-phosphohexomutase, C-terminal domain"/>
    <property type="match status" value="1"/>
</dbReference>
<keyword evidence="8 14" id="KW-0413">Isomerase</keyword>
<dbReference type="InterPro" id="IPR036900">
    <property type="entry name" value="A-D-PHexomutase_C_sf"/>
</dbReference>
<sequence>MATINVNNLNVLSDLHPKPVRTFSYGTAGFRMKAELLDSVIFRAGIAASLRSKKLGGKVIGAMITASHNPAEDNGVKLVDPMGEMMEGSWEALATQLANAESNEKLLEVIQRIVSAQGIDLATPARVAFARDTRPSGESLVKALNDGLKVLGAKGTDYGIMTTPQLHYITRCLNTEGTPEAYGEPTAEGYYKKLADAFKILIEGKATPAPLTLDCANGVGAPKFLEFLPYLSDTLPVKLINDDINDASKLNLNAGADHVKSHQKAPVGLKLAPLERYASFDGDADRLVYYYADEDGTFHLLDGDKIASLAAMYIVDLVKSAGVEGISVGVVQTAYANGASTKYLTETLNVPVKFACTGVKHLHHEALKYDVGVYFEANGHGTVLFSPSALKTIFSHEGSNPAQASAIRSLRALTEVINQTVGDAFSDLLLVEAILIQRQWTARVWDQAYTDLPNRLVKIYVQDRTIFDTTDAERKLVSPAGLQAQIDAIVKKFRDGRAFVRPSGTEDCTRLYAEAATRGECDELTYRIAGLVFDQAGGAGQRPQEFL</sequence>
<feature type="domain" description="Alpha-D-phosphohexomutase alpha/beta/alpha" evidence="19">
    <location>
        <begin position="108"/>
        <end position="177"/>
    </location>
</feature>
<evidence type="ECO:0000256" key="15">
    <source>
        <dbReference type="PIRSR" id="PIRSR016408-1"/>
    </source>
</evidence>
<feature type="domain" description="Alpha-D-phosphohexomutase alpha/beta/alpha" evidence="19">
    <location>
        <begin position="60"/>
        <end position="100"/>
    </location>
</feature>
<feature type="binding site" evidence="16">
    <location>
        <begin position="501"/>
        <end position="505"/>
    </location>
    <ligand>
        <name>substrate</name>
    </ligand>
</feature>
<evidence type="ECO:0000256" key="3">
    <source>
        <dbReference type="ARBA" id="ARBA00010231"/>
    </source>
</evidence>
<keyword evidence="9" id="KW-0119">Carbohydrate metabolism</keyword>
<evidence type="ECO:0000256" key="6">
    <source>
        <dbReference type="ARBA" id="ARBA00022723"/>
    </source>
</evidence>
<evidence type="ECO:0000313" key="22">
    <source>
        <dbReference type="EMBL" id="KAG0261727.1"/>
    </source>
</evidence>
<evidence type="ECO:0000256" key="17">
    <source>
        <dbReference type="PIRSR" id="PIRSR016408-3"/>
    </source>
</evidence>
<evidence type="ECO:0000256" key="9">
    <source>
        <dbReference type="ARBA" id="ARBA00023277"/>
    </source>
</evidence>
<dbReference type="GO" id="GO:0006048">
    <property type="term" value="P:UDP-N-acetylglucosamine biosynthetic process"/>
    <property type="evidence" value="ECO:0007669"/>
    <property type="project" value="UniProtKB-UniRule"/>
</dbReference>
<evidence type="ECO:0000256" key="14">
    <source>
        <dbReference type="PIRNR" id="PIRNR016408"/>
    </source>
</evidence>
<comment type="catalytic activity">
    <reaction evidence="1 14">
        <text>N-acetyl-alpha-D-glucosamine 1-phosphate = N-acetyl-D-glucosamine 6-phosphate</text>
        <dbReference type="Rhea" id="RHEA:23804"/>
        <dbReference type="ChEBI" id="CHEBI:57513"/>
        <dbReference type="ChEBI" id="CHEBI:57776"/>
        <dbReference type="EC" id="5.4.2.3"/>
    </reaction>
</comment>
<keyword evidence="7 14" id="KW-0460">Magnesium</keyword>
<evidence type="ECO:0000259" key="21">
    <source>
        <dbReference type="Pfam" id="PF21405"/>
    </source>
</evidence>
<accession>A0A9P6U6W6</accession>
<feature type="binding site" description="via phosphate group" evidence="17">
    <location>
        <position position="67"/>
    </location>
    <ligand>
        <name>Mg(2+)</name>
        <dbReference type="ChEBI" id="CHEBI:18420"/>
    </ligand>
</feature>
<feature type="domain" description="Phosphoacetylglucosamine mutase AMG1" evidence="21">
    <location>
        <begin position="205"/>
        <end position="288"/>
    </location>
</feature>
<dbReference type="EC" id="5.4.2.3" evidence="4 14"/>